<evidence type="ECO:0000313" key="3">
    <source>
        <dbReference type="EMBL" id="QJS12695.1"/>
    </source>
</evidence>
<protein>
    <submittedName>
        <fullName evidence="3">Uncharacterized protein</fullName>
    </submittedName>
</protein>
<organism evidence="3 4">
    <name type="scientific">Streptomyces argyrophylli</name>
    <dbReference type="NCBI Taxonomy" id="2726118"/>
    <lineage>
        <taxon>Bacteria</taxon>
        <taxon>Bacillati</taxon>
        <taxon>Actinomycetota</taxon>
        <taxon>Actinomycetes</taxon>
        <taxon>Kitasatosporales</taxon>
        <taxon>Streptomycetaceae</taxon>
        <taxon>Streptomyces</taxon>
    </lineage>
</organism>
<feature type="region of interest" description="Disordered" evidence="2">
    <location>
        <begin position="103"/>
        <end position="177"/>
    </location>
</feature>
<feature type="compositionally biased region" description="Basic and acidic residues" evidence="2">
    <location>
        <begin position="458"/>
        <end position="474"/>
    </location>
</feature>
<feature type="compositionally biased region" description="Low complexity" evidence="2">
    <location>
        <begin position="566"/>
        <end position="589"/>
    </location>
</feature>
<keyword evidence="1" id="KW-0175">Coiled coil</keyword>
<keyword evidence="4" id="KW-1185">Reference proteome</keyword>
<feature type="compositionally biased region" description="Low complexity" evidence="2">
    <location>
        <begin position="320"/>
        <end position="338"/>
    </location>
</feature>
<dbReference type="SUPFAM" id="SSF52540">
    <property type="entry name" value="P-loop containing nucleoside triphosphate hydrolases"/>
    <property type="match status" value="1"/>
</dbReference>
<dbReference type="RefSeq" id="WP_171157628.1">
    <property type="nucleotide sequence ID" value="NZ_CP053189.1"/>
</dbReference>
<feature type="compositionally biased region" description="Low complexity" evidence="2">
    <location>
        <begin position="382"/>
        <end position="408"/>
    </location>
</feature>
<dbReference type="KEGG" id="sarg:HKX69_27025"/>
<feature type="compositionally biased region" description="Basic and acidic residues" evidence="2">
    <location>
        <begin position="484"/>
        <end position="502"/>
    </location>
</feature>
<feature type="coiled-coil region" evidence="1">
    <location>
        <begin position="250"/>
        <end position="287"/>
    </location>
</feature>
<dbReference type="Gene3D" id="3.40.50.300">
    <property type="entry name" value="P-loop containing nucleotide triphosphate hydrolases"/>
    <property type="match status" value="1"/>
</dbReference>
<feature type="region of interest" description="Disordered" evidence="2">
    <location>
        <begin position="318"/>
        <end position="633"/>
    </location>
</feature>
<evidence type="ECO:0000313" key="4">
    <source>
        <dbReference type="Proteomes" id="UP000502641"/>
    </source>
</evidence>
<evidence type="ECO:0000256" key="1">
    <source>
        <dbReference type="SAM" id="Coils"/>
    </source>
</evidence>
<evidence type="ECO:0000256" key="2">
    <source>
        <dbReference type="SAM" id="MobiDB-lite"/>
    </source>
</evidence>
<dbReference type="Proteomes" id="UP000502641">
    <property type="component" value="Chromosome"/>
</dbReference>
<name>A0A6M4PNH2_9ACTN</name>
<sequence length="2087" mass="225101">MPAASRREAQSVRVWLTTASEPVLHSVAACGVAWACHALVGTHGFSRDVVARPSAPDLLTMLEVLDPALARCALYGLLAPEARGRLAAAEVAEAYPERCLAAADREPPPHARRTGPAPARAPGTAEQWRDSAEGRETQVRYDGAEGADVSGGRSGEDRAGAPAGGRTEGSSAERGTDAVRRAVTGLRAAGAEAAGVLDEAAAAVRDGRAPATGERIDVLLTTWSRERARVAGLLSAQEGTWPPDAGYAALEAELDRLDRLQEVRAQLRKLRHRAAQYEQLIAGAEAEAEAEGLRMALDGIRDRMTELASVLGGDQEALPGQAGAAQDAGTAGTALEAGARGDGEPGARTAAAGGTGSGGATAAERETTTGRAAEPAMPPAPRQAADPEAVPEAAVPREPLRSAPGPAARPEEVPREPRGEHGPVAVAPPEGEDRTPVAHQAPAAEPEPGLTPVPRLESVPEQKREPVARPEREPLVQAEPVSGPEREPIPRPERVPRPEREPAAPARPNPEQGSVAPAREIPEQGSVAPPRPKREPELVSPADPVPAPEPVSSADPVPALVPAPEPVSSADPVPAPEPAAEASTASPAPGSVLPPQRHGAPAGTAPSSSVAHAGSPPKPAATTSVWTAPDGPSPVARLVTRGDLPQAYWMSAVSDDHPHRAKALSFLATAFACTDADGATQVQMAHDITSLDLVEDRDAHLVALAAAMRSGLTAGWPHAVLSDFTMPSGLSQPWQHLLMALKEAVRECHVFVPGAAEDSTEQEHRLTVGDLEQSARVLLEDLPRRKIKYQRASRVLRYLTGPSGQLHQALRAVLDWASGSGDASALKTFGENLGRGEYVDRLIEEADSSFRTPKQAREPIHSGALRQLHATIRSVGELVAKAAAVAAAAQAREAVPGSKAPQWETALEELEPCEEPPGVGGAALGLLRRWLSAESVGHSATMADADDRLVPSDDCLLFLPDLPRDADGRPDFDDPRAAPALAGLLSPPSAEFVLEQYVARGDLHLARALVRAVGDGPAADPAAQADWLEDAVRRCREAEKDWRRRIVEHHDLAASHLAQIRTLNLMPSDTERQFTGRLQEFADGDEAGRYRYALQALRDLVAELTEKVAESTKRLRQRLDSLRLDPERPLAEPDHDRILRLIDEGDTVTAQEFLALVESGARLPDRPDDEGAELRGFLAGLTGPGAPSPGGDGVPAGWWVDHYGSGTKITANAEQGVASWKALCTKRGRNSDWSQHVPRVLRLLGLKPLGHFQAEPMGQGVRRFKGRASVIEAPGYVAALGSRATSYTVLLIWEEQRADGPLAHLEDSDVDANIVLYLHPLGREGRRALAEASRRKAQQALVVDPAVAGWMAARAPGAFRALQRVTLPWTSYDPYTPFVAGAVPPEVFYGRDQELREVMNPDGGLFLYGGRQLGKSALLRRVAELFPRRSEANVAVYLDLVKAEIGQAESPERIWKLLADDLKRQRVIDPKKVSDQAQPEHVANAIRGWLDADDSRRMLILADEADAFLTADSRRVFRSGGESTFQNVKRFQQLMEQTDRRLKVVFAGLHQVQRFGELSNVSTAHGGPDVLVGPLNPTAAVRLVTEPMAALGFVFERPELVWRILAITNYQANLVQIFCSELVRTLQGRSPRGHARPTPITEADVQEVAASETVRTRLAERLRFTINLEDRYRVLTLVIALRSLQDGYRGDYSAEDLLQWAREAWEEGFHELGVKQVQIYLREMVGLGLLVQLGDRSRFAVRSPNVVNMLGTRDDLLLELRETEFSQPYEYDPRAARRLLGRYTGSDPHRYVTRYSPLTEGQLHEAAQPGVTVIGTTRLHRPELMITATERFAEARGVEVRRVGAQDDLRAALTDASRLRRNYVLALDLRGTDADALLSAVRLCVDHAGPAADALVHQAEGRKRANHRSVFVVADALTVGAIREARGAEPLPVRFLRPERWSVESLRAWPECPFVSKADRTRLIQTTGGWASWVEPAIAEVTVNGATLDSALDKIGRAIRRPDNLDRHCEAAGLETRDLDLLALWNGYVSEGQGVPVDQVAEAVELPEPETETWLARLDRLGLIDAVPDGIAVDPVTFRAVRARAGE</sequence>
<proteinExistence type="predicted"/>
<feature type="compositionally biased region" description="Low complexity" evidence="2">
    <location>
        <begin position="114"/>
        <end position="125"/>
    </location>
</feature>
<gene>
    <name evidence="3" type="ORF">HKX69_27025</name>
</gene>
<reference evidence="3 4" key="1">
    <citation type="submission" date="2020-05" db="EMBL/GenBank/DDBJ databases">
        <authorList>
            <person name="Li K."/>
        </authorList>
    </citation>
    <scope>NUCLEOTIDE SEQUENCE [LARGE SCALE GENOMIC DNA]</scope>
    <source>
        <strain evidence="4">jing01</strain>
    </source>
</reference>
<dbReference type="EMBL" id="CP053189">
    <property type="protein sequence ID" value="QJS12695.1"/>
    <property type="molecule type" value="Genomic_DNA"/>
</dbReference>
<feature type="compositionally biased region" description="Basic and acidic residues" evidence="2">
    <location>
        <begin position="127"/>
        <end position="143"/>
    </location>
</feature>
<dbReference type="InterPro" id="IPR027417">
    <property type="entry name" value="P-loop_NTPase"/>
</dbReference>
<accession>A0A6M4PNH2</accession>
<feature type="compositionally biased region" description="Basic and acidic residues" evidence="2">
    <location>
        <begin position="409"/>
        <end position="421"/>
    </location>
</feature>